<evidence type="ECO:0000313" key="3">
    <source>
        <dbReference type="Proteomes" id="UP000177798"/>
    </source>
</evidence>
<dbReference type="AlphaFoldDB" id="A0A1D9PYH7"/>
<feature type="region of interest" description="Disordered" evidence="1">
    <location>
        <begin position="378"/>
        <end position="397"/>
    </location>
</feature>
<feature type="region of interest" description="Disordered" evidence="1">
    <location>
        <begin position="408"/>
        <end position="444"/>
    </location>
</feature>
<reference evidence="3" key="1">
    <citation type="journal article" date="2017" name="Genome Biol. Evol.">
        <title>The complete genome sequence of the phytopathogenic fungus Sclerotinia sclerotiorum reveals insights into the genome architecture of broad host range pathogens.</title>
        <authorList>
            <person name="Derbyshire M."/>
            <person name="Denton-Giles M."/>
            <person name="Hegedus D."/>
            <person name="Seifbarghy S."/>
            <person name="Rollins J."/>
            <person name="van Kan J."/>
            <person name="Seidl M.F."/>
            <person name="Faino L."/>
            <person name="Mbengue M."/>
            <person name="Navaud O."/>
            <person name="Raffaele S."/>
            <person name="Hammond-Kosack K."/>
            <person name="Heard S."/>
            <person name="Oliver R."/>
        </authorList>
    </citation>
    <scope>NUCLEOTIDE SEQUENCE [LARGE SCALE GENOMIC DNA]</scope>
    <source>
        <strain evidence="3">ATCC 18683 / 1980 / Ss-1</strain>
    </source>
</reference>
<feature type="compositionally biased region" description="Low complexity" evidence="1">
    <location>
        <begin position="410"/>
        <end position="429"/>
    </location>
</feature>
<proteinExistence type="predicted"/>
<dbReference type="VEuPathDB" id="FungiDB:sscle_03g025170"/>
<evidence type="ECO:0000313" key="2">
    <source>
        <dbReference type="EMBL" id="APA07747.1"/>
    </source>
</evidence>
<feature type="compositionally biased region" description="Polar residues" evidence="1">
    <location>
        <begin position="382"/>
        <end position="397"/>
    </location>
</feature>
<dbReference type="EMBL" id="CP017816">
    <property type="protein sequence ID" value="APA07747.1"/>
    <property type="molecule type" value="Genomic_DNA"/>
</dbReference>
<protein>
    <submittedName>
        <fullName evidence="2">Uncharacterized protein</fullName>
    </submittedName>
</protein>
<evidence type="ECO:0000256" key="1">
    <source>
        <dbReference type="SAM" id="MobiDB-lite"/>
    </source>
</evidence>
<dbReference type="OrthoDB" id="3598835at2759"/>
<feature type="region of interest" description="Disordered" evidence="1">
    <location>
        <begin position="1"/>
        <end position="55"/>
    </location>
</feature>
<name>A0A1D9PYH7_SCLS1</name>
<organism evidence="2 3">
    <name type="scientific">Sclerotinia sclerotiorum (strain ATCC 18683 / 1980 / Ss-1)</name>
    <name type="common">White mold</name>
    <name type="synonym">Whetzelinia sclerotiorum</name>
    <dbReference type="NCBI Taxonomy" id="665079"/>
    <lineage>
        <taxon>Eukaryota</taxon>
        <taxon>Fungi</taxon>
        <taxon>Dikarya</taxon>
        <taxon>Ascomycota</taxon>
        <taxon>Pezizomycotina</taxon>
        <taxon>Leotiomycetes</taxon>
        <taxon>Helotiales</taxon>
        <taxon>Sclerotiniaceae</taxon>
        <taxon>Sclerotinia</taxon>
    </lineage>
</organism>
<dbReference type="Proteomes" id="UP000177798">
    <property type="component" value="Chromosome 3"/>
</dbReference>
<sequence length="444" mass="49535">MGTIHSHRGESDDPIVDNHYMPKANRSNPHKRVFSEQHSVPLQTSSQHSSKRQRLNTSEIPPAFWDNLSQIWLTGNALKELDRRNSSLLSSHRPVTRKFVAKLREEGDLEPAVDFLVKSSARRLEKIKLFARHGGPNLADLRGTGTASPFSFTVKIYGRNAKKKFIRVDANAAKEDQVMRLVISLIEGEITDVRCVSGKTPFKNLQYLTDGSLVPGNPDIYYGARPEQLKRQVRVDLGEYIAPTTQDDLPIVPNFFLKVKRPDGSLAVGVRQACYDCAFGAIGMLHLQSYMQDKVYDNNAYTITSTYHHGGTLQMYASHPIQSDGPSSRTEYIMTKIGSWSLTGTPEQHLQGVAAFRNAVDWAKEQRDKMIENANHRVNEADATNQNPSALASSLTTETPSIEAAFSIHSESQSQTSVTTQNETSTSETTYHKLGMPNNMSTRD</sequence>
<gene>
    <name evidence="2" type="ORF">sscle_03g025170</name>
</gene>
<accession>A0A1D9PYH7</accession>
<feature type="compositionally biased region" description="Polar residues" evidence="1">
    <location>
        <begin position="36"/>
        <end position="48"/>
    </location>
</feature>